<sequence>MKIFKHPYKVRRYGKTSWENGCPSAPYSDVTLNLDVQGVTRTAQDDTSGKNIAGSLTVYSNEELHPAEPDNMNSGDRLFFGGHWYVCRQSVYWGNTILKHWVSQFDAVEGEKGDDAENDD</sequence>
<dbReference type="OrthoDB" id="1854409at2"/>
<accession>A0A2A7B5M1</accession>
<dbReference type="RefSeq" id="WP_097792444.1">
    <property type="nucleotide sequence ID" value="NZ_NOUV01000014.1"/>
</dbReference>
<name>A0A2A7B5M1_9FIRM</name>
<comment type="caution">
    <text evidence="1">The sequence shown here is derived from an EMBL/GenBank/DDBJ whole genome shotgun (WGS) entry which is preliminary data.</text>
</comment>
<evidence type="ECO:0000313" key="1">
    <source>
        <dbReference type="EMBL" id="PDX86572.1"/>
    </source>
</evidence>
<dbReference type="AlphaFoldDB" id="A0A2A7B5M1"/>
<protein>
    <submittedName>
        <fullName evidence="1">Uncharacterized protein</fullName>
    </submittedName>
</protein>
<proteinExistence type="predicted"/>
<dbReference type="Proteomes" id="UP000220904">
    <property type="component" value="Unassembled WGS sequence"/>
</dbReference>
<reference evidence="1 2" key="1">
    <citation type="journal article" date="2017" name="Front. Microbiol.">
        <title>New Insights into the Diversity of the Genus Faecalibacterium.</title>
        <authorList>
            <person name="Benevides L."/>
            <person name="Burman S."/>
            <person name="Martin R."/>
            <person name="Robert V."/>
            <person name="Thomas M."/>
            <person name="Miquel S."/>
            <person name="Chain F."/>
            <person name="Sokol H."/>
            <person name="Bermudez-Humaran L.G."/>
            <person name="Morrison M."/>
            <person name="Langella P."/>
            <person name="Azevedo V.A."/>
            <person name="Chatel J.M."/>
            <person name="Soares S."/>
        </authorList>
    </citation>
    <scope>NUCLEOTIDE SEQUENCE [LARGE SCALE GENOMIC DNA]</scope>
    <source>
        <strain evidence="1 2">AHMP21</strain>
    </source>
</reference>
<evidence type="ECO:0000313" key="2">
    <source>
        <dbReference type="Proteomes" id="UP000220904"/>
    </source>
</evidence>
<gene>
    <name evidence="1" type="ORF">CHR60_07450</name>
</gene>
<dbReference type="EMBL" id="NOUV01000014">
    <property type="protein sequence ID" value="PDX86572.1"/>
    <property type="molecule type" value="Genomic_DNA"/>
</dbReference>
<organism evidence="1 2">
    <name type="scientific">Faecalibacterium prausnitzii</name>
    <dbReference type="NCBI Taxonomy" id="853"/>
    <lineage>
        <taxon>Bacteria</taxon>
        <taxon>Bacillati</taxon>
        <taxon>Bacillota</taxon>
        <taxon>Clostridia</taxon>
        <taxon>Eubacteriales</taxon>
        <taxon>Oscillospiraceae</taxon>
        <taxon>Faecalibacterium</taxon>
    </lineage>
</organism>